<feature type="domain" description="Integrase catalytic" evidence="2">
    <location>
        <begin position="76"/>
        <end position="204"/>
    </location>
</feature>
<dbReference type="Gene3D" id="1.10.340.70">
    <property type="match status" value="1"/>
</dbReference>
<dbReference type="Pfam" id="PF17921">
    <property type="entry name" value="Integrase_H2C2"/>
    <property type="match status" value="1"/>
</dbReference>
<evidence type="ECO:0000313" key="4">
    <source>
        <dbReference type="Proteomes" id="UP000765509"/>
    </source>
</evidence>
<dbReference type="OrthoDB" id="3158924at2759"/>
<dbReference type="InterPro" id="IPR001584">
    <property type="entry name" value="Integrase_cat-core"/>
</dbReference>
<evidence type="ECO:0000259" key="2">
    <source>
        <dbReference type="PROSITE" id="PS50994"/>
    </source>
</evidence>
<dbReference type="PANTHER" id="PTHR37984:SF5">
    <property type="entry name" value="PROTEIN NYNRIN-LIKE"/>
    <property type="match status" value="1"/>
</dbReference>
<name>A0A9Q3GZ78_9BASI</name>
<keyword evidence="4" id="KW-1185">Reference proteome</keyword>
<dbReference type="InterPro" id="IPR050951">
    <property type="entry name" value="Retrovirus_Pol_polyprotein"/>
</dbReference>
<organism evidence="3 4">
    <name type="scientific">Austropuccinia psidii MF-1</name>
    <dbReference type="NCBI Taxonomy" id="1389203"/>
    <lineage>
        <taxon>Eukaryota</taxon>
        <taxon>Fungi</taxon>
        <taxon>Dikarya</taxon>
        <taxon>Basidiomycota</taxon>
        <taxon>Pucciniomycotina</taxon>
        <taxon>Pucciniomycetes</taxon>
        <taxon>Pucciniales</taxon>
        <taxon>Sphaerophragmiaceae</taxon>
        <taxon>Austropuccinia</taxon>
    </lineage>
</organism>
<dbReference type="Proteomes" id="UP000765509">
    <property type="component" value="Unassembled WGS sequence"/>
</dbReference>
<evidence type="ECO:0000256" key="1">
    <source>
        <dbReference type="ARBA" id="ARBA00022884"/>
    </source>
</evidence>
<dbReference type="PANTHER" id="PTHR37984">
    <property type="entry name" value="PROTEIN CBG26694"/>
    <property type="match status" value="1"/>
</dbReference>
<dbReference type="GO" id="GO:0005634">
    <property type="term" value="C:nucleus"/>
    <property type="evidence" value="ECO:0007669"/>
    <property type="project" value="UniProtKB-ARBA"/>
</dbReference>
<gene>
    <name evidence="3" type="ORF">O181_023984</name>
</gene>
<dbReference type="Gene3D" id="3.30.420.10">
    <property type="entry name" value="Ribonuclease H-like superfamily/Ribonuclease H"/>
    <property type="match status" value="1"/>
</dbReference>
<comment type="caution">
    <text evidence="3">The sequence shown here is derived from an EMBL/GenBank/DDBJ whole genome shotgun (WGS) entry which is preliminary data.</text>
</comment>
<dbReference type="PROSITE" id="PS50994">
    <property type="entry name" value="INTEGRASE"/>
    <property type="match status" value="1"/>
</dbReference>
<proteinExistence type="predicted"/>
<dbReference type="EMBL" id="AVOT02007608">
    <property type="protein sequence ID" value="MBW0484269.1"/>
    <property type="molecule type" value="Genomic_DNA"/>
</dbReference>
<dbReference type="InterPro" id="IPR041588">
    <property type="entry name" value="Integrase_H2C2"/>
</dbReference>
<dbReference type="GO" id="GO:0003723">
    <property type="term" value="F:RNA binding"/>
    <property type="evidence" value="ECO:0007669"/>
    <property type="project" value="UniProtKB-KW"/>
</dbReference>
<sequence length="204" mass="24251">MTFGSRLFINTILHECHDSINSGDLSEERKIENIKNYAWWKYWRKETMEYCHTCDRFQNTNESTSKKFGLMIHIEELKSPCEVGQMDWVIELPSSGDKRSNSCLVIIERYRKTPILLSCHKDDTAMDTALLLWNIVISHTELFNNIIHDRYHKLTYALWTNFYRLFGTKSAFSTEYHPKADYLAERMIQTLEEVIRRSFVYVSL</sequence>
<dbReference type="InterPro" id="IPR036397">
    <property type="entry name" value="RNaseH_sf"/>
</dbReference>
<dbReference type="AlphaFoldDB" id="A0A9Q3GZ78"/>
<protein>
    <recommendedName>
        <fullName evidence="2">Integrase catalytic domain-containing protein</fullName>
    </recommendedName>
</protein>
<dbReference type="SUPFAM" id="SSF53098">
    <property type="entry name" value="Ribonuclease H-like"/>
    <property type="match status" value="1"/>
</dbReference>
<keyword evidence="1" id="KW-0694">RNA-binding</keyword>
<dbReference type="GO" id="GO:0015074">
    <property type="term" value="P:DNA integration"/>
    <property type="evidence" value="ECO:0007669"/>
    <property type="project" value="InterPro"/>
</dbReference>
<reference evidence="3" key="1">
    <citation type="submission" date="2021-03" db="EMBL/GenBank/DDBJ databases">
        <title>Draft genome sequence of rust myrtle Austropuccinia psidii MF-1, a brazilian biotype.</title>
        <authorList>
            <person name="Quecine M.C."/>
            <person name="Pachon D.M.R."/>
            <person name="Bonatelli M.L."/>
            <person name="Correr F.H."/>
            <person name="Franceschini L.M."/>
            <person name="Leite T.F."/>
            <person name="Margarido G.R.A."/>
            <person name="Almeida C.A."/>
            <person name="Ferrarezi J.A."/>
            <person name="Labate C.A."/>
        </authorList>
    </citation>
    <scope>NUCLEOTIDE SEQUENCE</scope>
    <source>
        <strain evidence="3">MF-1</strain>
    </source>
</reference>
<accession>A0A9Q3GZ78</accession>
<evidence type="ECO:0000313" key="3">
    <source>
        <dbReference type="EMBL" id="MBW0484269.1"/>
    </source>
</evidence>
<dbReference type="InterPro" id="IPR012337">
    <property type="entry name" value="RNaseH-like_sf"/>
</dbReference>